<evidence type="ECO:0000313" key="5">
    <source>
        <dbReference type="EMBL" id="SGZ17658.1"/>
    </source>
</evidence>
<dbReference type="InterPro" id="IPR029062">
    <property type="entry name" value="Class_I_gatase-like"/>
</dbReference>
<dbReference type="CDD" id="cd03136">
    <property type="entry name" value="GATase1_AraC_ArgR_like"/>
    <property type="match status" value="1"/>
</dbReference>
<dbReference type="Gene3D" id="3.40.50.880">
    <property type="match status" value="1"/>
</dbReference>
<dbReference type="Pfam" id="PF12833">
    <property type="entry name" value="HTH_18"/>
    <property type="match status" value="1"/>
</dbReference>
<keyword evidence="1" id="KW-0805">Transcription regulation</keyword>
<feature type="domain" description="HTH araC/xylS-type" evidence="4">
    <location>
        <begin position="233"/>
        <end position="331"/>
    </location>
</feature>
<dbReference type="SUPFAM" id="SSF46689">
    <property type="entry name" value="Homeodomain-like"/>
    <property type="match status" value="2"/>
</dbReference>
<evidence type="ECO:0000259" key="4">
    <source>
        <dbReference type="PROSITE" id="PS01124"/>
    </source>
</evidence>
<dbReference type="Gene3D" id="1.10.10.60">
    <property type="entry name" value="Homeodomain-like"/>
    <property type="match status" value="1"/>
</dbReference>
<dbReference type="PROSITE" id="PS00041">
    <property type="entry name" value="HTH_ARAC_FAMILY_1"/>
    <property type="match status" value="1"/>
</dbReference>
<name>A0A1L0AK48_9GAMM</name>
<dbReference type="InterPro" id="IPR009057">
    <property type="entry name" value="Homeodomain-like_sf"/>
</dbReference>
<evidence type="ECO:0000256" key="3">
    <source>
        <dbReference type="ARBA" id="ARBA00023163"/>
    </source>
</evidence>
<evidence type="ECO:0000256" key="2">
    <source>
        <dbReference type="ARBA" id="ARBA00023125"/>
    </source>
</evidence>
<dbReference type="Proteomes" id="UP000183794">
    <property type="component" value="Unassembled WGS sequence"/>
</dbReference>
<dbReference type="PANTHER" id="PTHR46796">
    <property type="entry name" value="HTH-TYPE TRANSCRIPTIONAL ACTIVATOR RHAS-RELATED"/>
    <property type="match status" value="1"/>
</dbReference>
<organism evidence="5 6">
    <name type="scientific">Moritella viscosa</name>
    <dbReference type="NCBI Taxonomy" id="80854"/>
    <lineage>
        <taxon>Bacteria</taxon>
        <taxon>Pseudomonadati</taxon>
        <taxon>Pseudomonadota</taxon>
        <taxon>Gammaproteobacteria</taxon>
        <taxon>Alteromonadales</taxon>
        <taxon>Moritellaceae</taxon>
        <taxon>Moritella</taxon>
    </lineage>
</organism>
<dbReference type="InterPro" id="IPR002818">
    <property type="entry name" value="DJ-1/PfpI"/>
</dbReference>
<dbReference type="InterPro" id="IPR018060">
    <property type="entry name" value="HTH_AraC"/>
</dbReference>
<dbReference type="PROSITE" id="PS01124">
    <property type="entry name" value="HTH_ARAC_FAMILY_2"/>
    <property type="match status" value="1"/>
</dbReference>
<accession>A0A1L0AK48</accession>
<dbReference type="SMART" id="SM00342">
    <property type="entry name" value="HTH_ARAC"/>
    <property type="match status" value="1"/>
</dbReference>
<reference evidence="5 6" key="1">
    <citation type="submission" date="2016-11" db="EMBL/GenBank/DDBJ databases">
        <authorList>
            <person name="Jaros S."/>
            <person name="Januszkiewicz K."/>
            <person name="Wedrychowicz H."/>
        </authorList>
    </citation>
    <scope>NUCLEOTIDE SEQUENCE [LARGE SCALE GENOMIC DNA]</scope>
    <source>
        <strain evidence="5">NVI 5450</strain>
    </source>
</reference>
<evidence type="ECO:0000313" key="6">
    <source>
        <dbReference type="Proteomes" id="UP000183794"/>
    </source>
</evidence>
<proteinExistence type="predicted"/>
<keyword evidence="3" id="KW-0804">Transcription</keyword>
<protein>
    <submittedName>
        <fullName evidence="5">Putative transcriptional regulator</fullName>
    </submittedName>
</protein>
<dbReference type="GO" id="GO:0003700">
    <property type="term" value="F:DNA-binding transcription factor activity"/>
    <property type="evidence" value="ECO:0007669"/>
    <property type="project" value="InterPro"/>
</dbReference>
<dbReference type="Pfam" id="PF01965">
    <property type="entry name" value="DJ-1_PfpI"/>
    <property type="match status" value="1"/>
</dbReference>
<dbReference type="InterPro" id="IPR018062">
    <property type="entry name" value="HTH_AraC-typ_CS"/>
</dbReference>
<evidence type="ECO:0000256" key="1">
    <source>
        <dbReference type="ARBA" id="ARBA00023015"/>
    </source>
</evidence>
<dbReference type="EMBL" id="FPLD01000131">
    <property type="protein sequence ID" value="SGZ17658.1"/>
    <property type="molecule type" value="Genomic_DNA"/>
</dbReference>
<dbReference type="InterPro" id="IPR050204">
    <property type="entry name" value="AraC_XylS_family_regulators"/>
</dbReference>
<keyword evidence="2" id="KW-0238">DNA-binding</keyword>
<sequence length="333" mass="37853">MDSNINESTMMNAAEVRFLLLPLPEFNMLPFGGFLDKLRFSADEADHSQQRHCSWQVIGLDKNNVTSSSGIPIAIDHTPADINLCDYDYVVIFGCRTARQSQQQAQHYGGFLKQAAALGLTLISIDNACFTLAELGLLNNHKVAVHWRHACEFSTAYPRLEITDKQLYSIDNTRMSCSGGSATIDLAVAVLSRHLGQTWAIKGLADMLVDESRDQLHQLKSRQQVIHHDRLVGRSIALMQERMASDTSTEQLVTQIGLSRRQLDRRFKQHFNMSAHQYWNEIRLQHLHWRLLNSDHCLASLADEVGFQDSSYLCKVFRQKFNLSPGQLRRRAD</sequence>
<gene>
    <name evidence="5" type="ORF">NVI5450_4554</name>
</gene>
<dbReference type="RefSeq" id="WP_422615883.1">
    <property type="nucleotide sequence ID" value="NZ_CAWRBC010000115.1"/>
</dbReference>
<dbReference type="GO" id="GO:0043565">
    <property type="term" value="F:sequence-specific DNA binding"/>
    <property type="evidence" value="ECO:0007669"/>
    <property type="project" value="InterPro"/>
</dbReference>
<dbReference type="SUPFAM" id="SSF52317">
    <property type="entry name" value="Class I glutamine amidotransferase-like"/>
    <property type="match status" value="1"/>
</dbReference>
<dbReference type="AlphaFoldDB" id="A0A1L0AK48"/>